<evidence type="ECO:0000256" key="9">
    <source>
        <dbReference type="ARBA" id="ARBA00023136"/>
    </source>
</evidence>
<dbReference type="GO" id="GO:0016020">
    <property type="term" value="C:membrane"/>
    <property type="evidence" value="ECO:0007669"/>
    <property type="project" value="UniProtKB-SubCell"/>
</dbReference>
<evidence type="ECO:0000256" key="10">
    <source>
        <dbReference type="ARBA" id="ARBA00023180"/>
    </source>
</evidence>
<dbReference type="Pfam" id="PF10250">
    <property type="entry name" value="O-FucT"/>
    <property type="match status" value="1"/>
</dbReference>
<evidence type="ECO:0000256" key="13">
    <source>
        <dbReference type="ARBA" id="ARBA00030350"/>
    </source>
</evidence>
<evidence type="ECO:0000256" key="1">
    <source>
        <dbReference type="ARBA" id="ARBA00004606"/>
    </source>
</evidence>
<evidence type="ECO:0000256" key="4">
    <source>
        <dbReference type="ARBA" id="ARBA00022676"/>
    </source>
</evidence>
<reference evidence="14 15" key="1">
    <citation type="submission" date="2018-10" db="EMBL/GenBank/DDBJ databases">
        <title>A high-quality apple genome assembly.</title>
        <authorList>
            <person name="Hu J."/>
        </authorList>
    </citation>
    <scope>NUCLEOTIDE SEQUENCE [LARGE SCALE GENOMIC DNA]</scope>
    <source>
        <strain evidence="15">cv. HFTH1</strain>
        <tissue evidence="14">Young leaf</tissue>
    </source>
</reference>
<keyword evidence="10" id="KW-0325">Glycoprotein</keyword>
<evidence type="ECO:0000256" key="7">
    <source>
        <dbReference type="ARBA" id="ARBA00022968"/>
    </source>
</evidence>
<dbReference type="InterPro" id="IPR019378">
    <property type="entry name" value="GDP-Fuc_O-FucTrfase"/>
</dbReference>
<evidence type="ECO:0000256" key="5">
    <source>
        <dbReference type="ARBA" id="ARBA00022679"/>
    </source>
</evidence>
<keyword evidence="15" id="KW-1185">Reference proteome</keyword>
<evidence type="ECO:0000256" key="8">
    <source>
        <dbReference type="ARBA" id="ARBA00022989"/>
    </source>
</evidence>
<keyword evidence="9" id="KW-0472">Membrane</keyword>
<proteinExistence type="inferred from homology"/>
<dbReference type="Proteomes" id="UP000290289">
    <property type="component" value="Chromosome 7"/>
</dbReference>
<organism evidence="14 15">
    <name type="scientific">Malus domestica</name>
    <name type="common">Apple</name>
    <name type="synonym">Pyrus malus</name>
    <dbReference type="NCBI Taxonomy" id="3750"/>
    <lineage>
        <taxon>Eukaryota</taxon>
        <taxon>Viridiplantae</taxon>
        <taxon>Streptophyta</taxon>
        <taxon>Embryophyta</taxon>
        <taxon>Tracheophyta</taxon>
        <taxon>Spermatophyta</taxon>
        <taxon>Magnoliopsida</taxon>
        <taxon>eudicotyledons</taxon>
        <taxon>Gunneridae</taxon>
        <taxon>Pentapetalae</taxon>
        <taxon>rosids</taxon>
        <taxon>fabids</taxon>
        <taxon>Rosales</taxon>
        <taxon>Rosaceae</taxon>
        <taxon>Amygdaloideae</taxon>
        <taxon>Maleae</taxon>
        <taxon>Malus</taxon>
    </lineage>
</organism>
<evidence type="ECO:0000256" key="11">
    <source>
        <dbReference type="ARBA" id="ARBA00023253"/>
    </source>
</evidence>
<dbReference type="GO" id="GO:0009507">
    <property type="term" value="C:chloroplast"/>
    <property type="evidence" value="ECO:0007669"/>
    <property type="project" value="TreeGrafter"/>
</dbReference>
<comment type="similarity">
    <text evidence="3">Belongs to the glycosyltransferase GT106 family.</text>
</comment>
<keyword evidence="8" id="KW-1133">Transmembrane helix</keyword>
<dbReference type="GO" id="GO:0005794">
    <property type="term" value="C:Golgi apparatus"/>
    <property type="evidence" value="ECO:0007669"/>
    <property type="project" value="TreeGrafter"/>
</dbReference>
<name>A0A498JKV1_MALDO</name>
<keyword evidence="5" id="KW-0808">Transferase</keyword>
<evidence type="ECO:0000256" key="2">
    <source>
        <dbReference type="ARBA" id="ARBA00004881"/>
    </source>
</evidence>
<dbReference type="PANTHER" id="PTHR31741:SF73">
    <property type="entry name" value="O-FUCOSYLTRANSFERASE FAMILY PROTEIN"/>
    <property type="match status" value="1"/>
</dbReference>
<evidence type="ECO:0000313" key="15">
    <source>
        <dbReference type="Proteomes" id="UP000290289"/>
    </source>
</evidence>
<dbReference type="GO" id="GO:0006004">
    <property type="term" value="P:fucose metabolic process"/>
    <property type="evidence" value="ECO:0007669"/>
    <property type="project" value="UniProtKB-KW"/>
</dbReference>
<dbReference type="EMBL" id="RDQH01000333">
    <property type="protein sequence ID" value="RXH94564.1"/>
    <property type="molecule type" value="Genomic_DNA"/>
</dbReference>
<keyword evidence="4" id="KW-0328">Glycosyltransferase</keyword>
<evidence type="ECO:0000256" key="12">
    <source>
        <dbReference type="ARBA" id="ARBA00023277"/>
    </source>
</evidence>
<evidence type="ECO:0000313" key="14">
    <source>
        <dbReference type="EMBL" id="RXH94564.1"/>
    </source>
</evidence>
<keyword evidence="6" id="KW-0812">Transmembrane</keyword>
<protein>
    <recommendedName>
        <fullName evidence="13">O-fucosyltransferase family protein</fullName>
    </recommendedName>
</protein>
<evidence type="ECO:0000256" key="3">
    <source>
        <dbReference type="ARBA" id="ARBA00007737"/>
    </source>
</evidence>
<comment type="subcellular location">
    <subcellularLocation>
        <location evidence="1">Membrane</location>
        <topology evidence="1">Single-pass type II membrane protein</topology>
    </subcellularLocation>
</comment>
<comment type="pathway">
    <text evidence="2">Glycan metabolism.</text>
</comment>
<dbReference type="AlphaFoldDB" id="A0A498JKV1"/>
<sequence length="99" mass="11200">MEQRLLGRCPMTPREVALFLEAIGFPSDTKIYIVSGEIYGQVGLTSLQAKYPNLFFHSNLASEDELQPYKDKLNQLVALDYIIAVESDVFIYSYEGNMA</sequence>
<dbReference type="PANTHER" id="PTHR31741">
    <property type="entry name" value="OS02G0726500 PROTEIN-RELATED"/>
    <property type="match status" value="1"/>
</dbReference>
<dbReference type="GO" id="GO:0016757">
    <property type="term" value="F:glycosyltransferase activity"/>
    <property type="evidence" value="ECO:0007669"/>
    <property type="project" value="UniProtKB-KW"/>
</dbReference>
<accession>A0A498JKV1</accession>
<keyword evidence="11" id="KW-0294">Fucose metabolism</keyword>
<keyword evidence="7" id="KW-0735">Signal-anchor</keyword>
<gene>
    <name evidence="14" type="ORF">DVH24_024248</name>
</gene>
<evidence type="ECO:0000256" key="6">
    <source>
        <dbReference type="ARBA" id="ARBA00022692"/>
    </source>
</evidence>
<keyword evidence="12" id="KW-0119">Carbohydrate metabolism</keyword>
<comment type="caution">
    <text evidence="14">The sequence shown here is derived from an EMBL/GenBank/DDBJ whole genome shotgun (WGS) entry which is preliminary data.</text>
</comment>